<evidence type="ECO:0008006" key="3">
    <source>
        <dbReference type="Google" id="ProtNLM"/>
    </source>
</evidence>
<dbReference type="EMBL" id="KV745029">
    <property type="protein sequence ID" value="OCK78980.1"/>
    <property type="molecule type" value="Genomic_DNA"/>
</dbReference>
<dbReference type="InterPro" id="IPR036047">
    <property type="entry name" value="F-box-like_dom_sf"/>
</dbReference>
<accession>A0A8E2JDU3</accession>
<protein>
    <recommendedName>
        <fullName evidence="3">F-box domain-containing protein</fullName>
    </recommendedName>
</protein>
<organism evidence="1 2">
    <name type="scientific">Lepidopterella palustris CBS 459.81</name>
    <dbReference type="NCBI Taxonomy" id="1314670"/>
    <lineage>
        <taxon>Eukaryota</taxon>
        <taxon>Fungi</taxon>
        <taxon>Dikarya</taxon>
        <taxon>Ascomycota</taxon>
        <taxon>Pezizomycotina</taxon>
        <taxon>Dothideomycetes</taxon>
        <taxon>Pleosporomycetidae</taxon>
        <taxon>Mytilinidiales</taxon>
        <taxon>Argynnaceae</taxon>
        <taxon>Lepidopterella</taxon>
    </lineage>
</organism>
<dbReference type="SUPFAM" id="SSF81383">
    <property type="entry name" value="F-box domain"/>
    <property type="match status" value="1"/>
</dbReference>
<sequence>MKGEERGTEKLSPGSSQDEIHLTQCHLLELPAELIQQIASFTTPSAAAALALTSRSLCAIIGTGVWERVGNAKRDTIEDRSEFLLLLERDLPSYFFCSDCSIMHVRLMPGVPYTPHPYTPYPYKKHDRTVNAYYPMPGDPLHYQDFRALMERHHWGVNFGRPISSIYRDIELQRAYCTIRLQTRGRIIDNELILRMHWELSGLEPGADGISLEICPHQSLQATPSSLHQLPVSSFMDLIEPVRNELANVVCCKWLHVRPRPANCPNCKKMCKEMQKRGAARVMETGVLSCSMCEGVRRCGHCATDYEVSVVRRAKQLELHIDAWLNLGYGSFLEDPNWLSHKMGSREWALTGEGQTHAVSLAAPGTIKTAYYSLDREDGLENPMWWAKRS</sequence>
<evidence type="ECO:0000313" key="2">
    <source>
        <dbReference type="Proteomes" id="UP000250266"/>
    </source>
</evidence>
<keyword evidence="2" id="KW-1185">Reference proteome</keyword>
<dbReference type="AlphaFoldDB" id="A0A8E2JDU3"/>
<dbReference type="OrthoDB" id="3912356at2759"/>
<name>A0A8E2JDU3_9PEZI</name>
<evidence type="ECO:0000313" key="1">
    <source>
        <dbReference type="EMBL" id="OCK78980.1"/>
    </source>
</evidence>
<proteinExistence type="predicted"/>
<reference evidence="1 2" key="1">
    <citation type="journal article" date="2016" name="Nat. Commun.">
        <title>Ectomycorrhizal ecology is imprinted in the genome of the dominant symbiotic fungus Cenococcum geophilum.</title>
        <authorList>
            <consortium name="DOE Joint Genome Institute"/>
            <person name="Peter M."/>
            <person name="Kohler A."/>
            <person name="Ohm R.A."/>
            <person name="Kuo A."/>
            <person name="Krutzmann J."/>
            <person name="Morin E."/>
            <person name="Arend M."/>
            <person name="Barry K.W."/>
            <person name="Binder M."/>
            <person name="Choi C."/>
            <person name="Clum A."/>
            <person name="Copeland A."/>
            <person name="Grisel N."/>
            <person name="Haridas S."/>
            <person name="Kipfer T."/>
            <person name="LaButti K."/>
            <person name="Lindquist E."/>
            <person name="Lipzen A."/>
            <person name="Maire R."/>
            <person name="Meier B."/>
            <person name="Mihaltcheva S."/>
            <person name="Molinier V."/>
            <person name="Murat C."/>
            <person name="Poggeler S."/>
            <person name="Quandt C.A."/>
            <person name="Sperisen C."/>
            <person name="Tritt A."/>
            <person name="Tisserant E."/>
            <person name="Crous P.W."/>
            <person name="Henrissat B."/>
            <person name="Nehls U."/>
            <person name="Egli S."/>
            <person name="Spatafora J.W."/>
            <person name="Grigoriev I.V."/>
            <person name="Martin F.M."/>
        </authorList>
    </citation>
    <scope>NUCLEOTIDE SEQUENCE [LARGE SCALE GENOMIC DNA]</scope>
    <source>
        <strain evidence="1 2">CBS 459.81</strain>
    </source>
</reference>
<gene>
    <name evidence="1" type="ORF">K432DRAFT_383448</name>
</gene>
<dbReference type="Proteomes" id="UP000250266">
    <property type="component" value="Unassembled WGS sequence"/>
</dbReference>